<dbReference type="Gene3D" id="1.10.1510.30">
    <property type="match status" value="1"/>
</dbReference>
<dbReference type="GO" id="GO:0003723">
    <property type="term" value="F:RNA binding"/>
    <property type="evidence" value="ECO:0007669"/>
    <property type="project" value="InterPro"/>
</dbReference>
<comment type="similarity">
    <text evidence="1">Belongs to the pseudouridine synthase TruD family.</text>
</comment>
<dbReference type="EC" id="5.4.99.27" evidence="4"/>
<dbReference type="InterPro" id="IPR011760">
    <property type="entry name" value="PsdUridine_synth_TruD_insert"/>
</dbReference>
<dbReference type="AlphaFoldDB" id="A0A2H5Y6D4"/>
<dbReference type="InterPro" id="IPR020103">
    <property type="entry name" value="PsdUridine_synth_cat_dom_sf"/>
</dbReference>
<dbReference type="PROSITE" id="PS50984">
    <property type="entry name" value="TRUD"/>
    <property type="match status" value="1"/>
</dbReference>
<name>A0A2H5Y6D4_9CHLR</name>
<organism evidence="4 5">
    <name type="scientific">Candidatus Thermoflexus japonica</name>
    <dbReference type="NCBI Taxonomy" id="2035417"/>
    <lineage>
        <taxon>Bacteria</taxon>
        <taxon>Bacillati</taxon>
        <taxon>Chloroflexota</taxon>
        <taxon>Thermoflexia</taxon>
        <taxon>Thermoflexales</taxon>
        <taxon>Thermoflexaceae</taxon>
        <taxon>Thermoflexus</taxon>
    </lineage>
</organism>
<evidence type="ECO:0000313" key="4">
    <source>
        <dbReference type="EMBL" id="GBD09011.1"/>
    </source>
</evidence>
<dbReference type="InterPro" id="IPR042214">
    <property type="entry name" value="TruD_catalytic"/>
</dbReference>
<accession>A0A2H5Y6D4</accession>
<evidence type="ECO:0000256" key="2">
    <source>
        <dbReference type="ARBA" id="ARBA00023235"/>
    </source>
</evidence>
<dbReference type="Gene3D" id="3.30.70.3160">
    <property type="match status" value="1"/>
</dbReference>
<dbReference type="Proteomes" id="UP000236642">
    <property type="component" value="Unassembled WGS sequence"/>
</dbReference>
<sequence length="378" mass="43367">MRWKVRPEDFQVEEIVELPLRPGGPYVLYRVHKRERTTLEVQAELAARLGIPQRAVIFPALKDREAIAVQIAAVRGRGPDRIQGRGFEAVRIGEADRPLRPRDLRGNRFVVRLRELDELEIERLPAAVAALALQGFPNYFDDQRFGSWSPEAGFIGRPLLLGQAEEVLRIYLTVPMIGDSPEVRAFKAEARAWWGNWAAMQRRAPRPSNYRSVLTFLSDHPTDWRGAVRRIPARLRALWVDACRAWIWNRALRWVWVSLPHLEIEIRGERFPVPREPPQEMEAIVGLPHRRARYESPWSEAMAAALAEEGLSLSHFRKGALLEDAPPPTRRPVWCRPLALDLRDLQPDRREGVLVFELPPGSYGTMLLKSLAAWIRSV</sequence>
<evidence type="ECO:0000313" key="5">
    <source>
        <dbReference type="Proteomes" id="UP000236642"/>
    </source>
</evidence>
<protein>
    <submittedName>
        <fullName evidence="4">tRNA pseudouridine synthase D</fullName>
        <ecNumber evidence="4">5.4.99.27</ecNumber>
    </submittedName>
</protein>
<dbReference type="InterPro" id="IPR001656">
    <property type="entry name" value="PsdUridine_synth_TruD"/>
</dbReference>
<dbReference type="SUPFAM" id="SSF55120">
    <property type="entry name" value="Pseudouridine synthase"/>
    <property type="match status" value="1"/>
</dbReference>
<dbReference type="GO" id="GO:0006396">
    <property type="term" value="P:RNA processing"/>
    <property type="evidence" value="ECO:0007669"/>
    <property type="project" value="UniProtKB-ARBA"/>
</dbReference>
<dbReference type="PANTHER" id="PTHR13326">
    <property type="entry name" value="TRNA PSEUDOURIDINE SYNTHASE D"/>
    <property type="match status" value="1"/>
</dbReference>
<proteinExistence type="inferred from homology"/>
<dbReference type="PANTHER" id="PTHR13326:SF21">
    <property type="entry name" value="PSEUDOURIDYLATE SYNTHASE PUS7L"/>
    <property type="match status" value="1"/>
</dbReference>
<evidence type="ECO:0000259" key="3">
    <source>
        <dbReference type="PROSITE" id="PS50984"/>
    </source>
</evidence>
<keyword evidence="2 4" id="KW-0413">Isomerase</keyword>
<dbReference type="GO" id="GO:0001522">
    <property type="term" value="P:pseudouridine synthesis"/>
    <property type="evidence" value="ECO:0007669"/>
    <property type="project" value="InterPro"/>
</dbReference>
<comment type="caution">
    <text evidence="4">The sequence shown here is derived from an EMBL/GenBank/DDBJ whole genome shotgun (WGS) entry which is preliminary data.</text>
</comment>
<dbReference type="EMBL" id="BEHY01000024">
    <property type="protein sequence ID" value="GBD09011.1"/>
    <property type="molecule type" value="Genomic_DNA"/>
</dbReference>
<dbReference type="Pfam" id="PF01142">
    <property type="entry name" value="TruD"/>
    <property type="match status" value="1"/>
</dbReference>
<feature type="domain" description="TRUD" evidence="3">
    <location>
        <begin position="135"/>
        <end position="335"/>
    </location>
</feature>
<reference evidence="5" key="1">
    <citation type="submission" date="2017-09" db="EMBL/GenBank/DDBJ databases">
        <title>Metaegenomics of thermophilic ammonia-oxidizing enrichment culture.</title>
        <authorList>
            <person name="Kato S."/>
            <person name="Suzuki K."/>
        </authorList>
    </citation>
    <scope>NUCLEOTIDE SEQUENCE [LARGE SCALE GENOMIC DNA]</scope>
</reference>
<evidence type="ECO:0000256" key="1">
    <source>
        <dbReference type="ARBA" id="ARBA00007953"/>
    </source>
</evidence>
<dbReference type="Gene3D" id="3.30.2350.20">
    <property type="entry name" value="TruD, catalytic domain"/>
    <property type="match status" value="2"/>
</dbReference>
<gene>
    <name evidence="4" type="primary">truD</name>
    <name evidence="4" type="ORF">HRbin22_01258</name>
</gene>
<dbReference type="GO" id="GO:0160150">
    <property type="term" value="F:tRNA pseudouridine(13) synthase activity"/>
    <property type="evidence" value="ECO:0007669"/>
    <property type="project" value="UniProtKB-EC"/>
</dbReference>